<dbReference type="Proteomes" id="UP000594638">
    <property type="component" value="Unassembled WGS sequence"/>
</dbReference>
<gene>
    <name evidence="1" type="ORF">OLEA9_A099909</name>
</gene>
<dbReference type="Gramene" id="OE9A099909T1">
    <property type="protein sequence ID" value="OE9A099909C1"/>
    <property type="gene ID" value="OE9A099909"/>
</dbReference>
<comment type="caution">
    <text evidence="1">The sequence shown here is derived from an EMBL/GenBank/DDBJ whole genome shotgun (WGS) entry which is preliminary data.</text>
</comment>
<proteinExistence type="predicted"/>
<dbReference type="OrthoDB" id="439808at2759"/>
<evidence type="ECO:0000313" key="2">
    <source>
        <dbReference type="Proteomes" id="UP000594638"/>
    </source>
</evidence>
<protein>
    <submittedName>
        <fullName evidence="1">28 kDa ribonucleo, chloroplastic-like</fullName>
    </submittedName>
</protein>
<keyword evidence="2" id="KW-1185">Reference proteome</keyword>
<name>A0A8S0SHA6_OLEEU</name>
<dbReference type="EMBL" id="CACTIH010005430">
    <property type="protein sequence ID" value="CAA2992075.1"/>
    <property type="molecule type" value="Genomic_DNA"/>
</dbReference>
<sequence>MAAVTQEEMVKAALVEEEENGYEETIKGKATECATVNTKLYFGNLPYHCDSAQLARFIQEYASPELVEVAEFQDLIS</sequence>
<organism evidence="1 2">
    <name type="scientific">Olea europaea subsp. europaea</name>
    <dbReference type="NCBI Taxonomy" id="158383"/>
    <lineage>
        <taxon>Eukaryota</taxon>
        <taxon>Viridiplantae</taxon>
        <taxon>Streptophyta</taxon>
        <taxon>Embryophyta</taxon>
        <taxon>Tracheophyta</taxon>
        <taxon>Spermatophyta</taxon>
        <taxon>Magnoliopsida</taxon>
        <taxon>eudicotyledons</taxon>
        <taxon>Gunneridae</taxon>
        <taxon>Pentapetalae</taxon>
        <taxon>asterids</taxon>
        <taxon>lamiids</taxon>
        <taxon>Lamiales</taxon>
        <taxon>Oleaceae</taxon>
        <taxon>Oleeae</taxon>
        <taxon>Olea</taxon>
    </lineage>
</organism>
<dbReference type="AlphaFoldDB" id="A0A8S0SHA6"/>
<evidence type="ECO:0000313" key="1">
    <source>
        <dbReference type="EMBL" id="CAA2992075.1"/>
    </source>
</evidence>
<reference evidence="1 2" key="1">
    <citation type="submission" date="2019-12" db="EMBL/GenBank/DDBJ databases">
        <authorList>
            <person name="Alioto T."/>
            <person name="Alioto T."/>
            <person name="Gomez Garrido J."/>
        </authorList>
    </citation>
    <scope>NUCLEOTIDE SEQUENCE [LARGE SCALE GENOMIC DNA]</scope>
</reference>
<accession>A0A8S0SHA6</accession>